<reference evidence="3" key="1">
    <citation type="submission" date="2017-11" db="EMBL/GenBank/DDBJ databases">
        <authorList>
            <person name="Zhu W."/>
        </authorList>
    </citation>
    <scope>NUCLEOTIDE SEQUENCE [LARGE SCALE GENOMIC DNA]</scope>
    <source>
        <strain evidence="3">160</strain>
    </source>
</reference>
<dbReference type="EMBL" id="CP024848">
    <property type="protein sequence ID" value="AXI08328.1"/>
    <property type="molecule type" value="Genomic_DNA"/>
</dbReference>
<name>A0A345PE98_9BACI</name>
<accession>A0A345PE98</accession>
<feature type="signal peptide" evidence="1">
    <location>
        <begin position="1"/>
        <end position="23"/>
    </location>
</feature>
<evidence type="ECO:0000256" key="1">
    <source>
        <dbReference type="SAM" id="SignalP"/>
    </source>
</evidence>
<dbReference type="Proteomes" id="UP000253908">
    <property type="component" value="Chromosome"/>
</dbReference>
<organism evidence="2 3">
    <name type="scientific">Oceanobacillus zhaokaii</name>
    <dbReference type="NCBI Taxonomy" id="2052660"/>
    <lineage>
        <taxon>Bacteria</taxon>
        <taxon>Bacillati</taxon>
        <taxon>Bacillota</taxon>
        <taxon>Bacilli</taxon>
        <taxon>Bacillales</taxon>
        <taxon>Bacillaceae</taxon>
        <taxon>Oceanobacillus</taxon>
    </lineage>
</organism>
<proteinExistence type="predicted"/>
<keyword evidence="1" id="KW-0732">Signal</keyword>
<dbReference type="KEGG" id="ocn:CUC15_05000"/>
<dbReference type="AlphaFoldDB" id="A0A345PE98"/>
<evidence type="ECO:0000313" key="2">
    <source>
        <dbReference type="EMBL" id="AXI08328.1"/>
    </source>
</evidence>
<sequence length="145" mass="16891">MKKLSVAAMLITFITFVPSNNYAQTVVECPKIKQLEETSIKDKDELLNALRIIVHNTYEKDDYGELFSEWEIITSLPFPKTVGQENNEVYYEMAKNFCGEAVANKSWLVRLYFPKWEGKSASASEGQIFLSKSKEKGWFVWFRYH</sequence>
<keyword evidence="3" id="KW-1185">Reference proteome</keyword>
<gene>
    <name evidence="2" type="ORF">CUC15_05000</name>
</gene>
<dbReference type="OrthoDB" id="2989267at2"/>
<evidence type="ECO:0000313" key="3">
    <source>
        <dbReference type="Proteomes" id="UP000253908"/>
    </source>
</evidence>
<dbReference type="RefSeq" id="WP_114915622.1">
    <property type="nucleotide sequence ID" value="NZ_CP024848.1"/>
</dbReference>
<protein>
    <submittedName>
        <fullName evidence="2">Uncharacterized protein</fullName>
    </submittedName>
</protein>
<feature type="chain" id="PRO_5016931762" evidence="1">
    <location>
        <begin position="24"/>
        <end position="145"/>
    </location>
</feature>